<dbReference type="InterPro" id="IPR029415">
    <property type="entry name" value="Lines_C"/>
</dbReference>
<feature type="domain" description="Protein Lines N-terminal" evidence="1">
    <location>
        <begin position="463"/>
        <end position="585"/>
    </location>
</feature>
<evidence type="ECO:0000259" key="1">
    <source>
        <dbReference type="Pfam" id="PF14694"/>
    </source>
</evidence>
<dbReference type="InterPro" id="IPR024875">
    <property type="entry name" value="Protein_Lines"/>
</dbReference>
<comment type="caution">
    <text evidence="3">The sequence shown here is derived from an EMBL/GenBank/DDBJ whole genome shotgun (WGS) entry which is preliminary data.</text>
</comment>
<sequence length="698" mass="80223">MSSDSKFSLLCHLIDDSVRPFTESEVISLTRDKEKDLLIALSRVLREIQLMKLALDCDSDKEVAPELACDKDVGGSGMHHEDHNCLIKILADLIILLTVESRFVQHLVGNILVVISEFVAASGKEWDSFIHSLFICLELAIANMLSHFLAPSKNGAGDSSYDSSSFFLLKSRLENANWSTAATIIRVLRKTLKYLKQEDDDHLCEMYLDSASSFLSDVPWDFMDEIQIGQSSDAKENDSQNSHFIDALFVRKSGEKDARVVFLGNFIQFLCSLVEQSCAVEPKVDSYDHHPVLCIIISFVPKLLSWCLGKHENFLKMSVSQYFRHKLLMLMLRLSYQTCLGCSTLISWLQLLHVYFEELLWKPIIKLDFGQEECLEGSPFLLSLSDRVHGINSHHLQRWTVLLFVKCCFSLISLTRETSKQCGCATLNSSLTFDSISDLDSYGRRQGFLELYKWLQGHLPTDTFLDHEMYLEKCRGFSLSFLQLYMHEDDILFKVLLELLSIQPFLEQQSNKEKWTNGDVKQDTLFYVASIFNPVNLFHLFLAELHYDHQVLLDYLISKDTGITCAEYLLRCLRTVCNSWNLFITFSVHKKIVDQSSCKKRKIYSDGFNLQVEASSITIKDISSSLEDKCKKDIECSHKHWKNTSQPFKKAKNCLLSLKDSVENLHRKNLFPYNPEVLLKRLTKFQELCFDQKSRGFS</sequence>
<feature type="domain" description="Protein Lines C-terminal" evidence="2">
    <location>
        <begin position="652"/>
        <end position="687"/>
    </location>
</feature>
<protein>
    <recommendedName>
        <fullName evidence="5">Protein Lines C-terminal domain-containing protein</fullName>
    </recommendedName>
</protein>
<evidence type="ECO:0008006" key="5">
    <source>
        <dbReference type="Google" id="ProtNLM"/>
    </source>
</evidence>
<keyword evidence="4" id="KW-1185">Reference proteome</keyword>
<dbReference type="Proteomes" id="UP001174677">
    <property type="component" value="Chromosome 10"/>
</dbReference>
<dbReference type="PANTHER" id="PTHR16057">
    <property type="entry name" value="WINS1, 2 PROTEIN"/>
    <property type="match status" value="1"/>
</dbReference>
<gene>
    <name evidence="3" type="ORF">P3X46_018845</name>
</gene>
<proteinExistence type="predicted"/>
<dbReference type="Pfam" id="PF14695">
    <property type="entry name" value="LINES_C"/>
    <property type="match status" value="1"/>
</dbReference>
<dbReference type="Pfam" id="PF14694">
    <property type="entry name" value="LINES_N"/>
    <property type="match status" value="1"/>
</dbReference>
<name>A0ABQ9LU56_HEVBR</name>
<evidence type="ECO:0000313" key="4">
    <source>
        <dbReference type="Proteomes" id="UP001174677"/>
    </source>
</evidence>
<accession>A0ABQ9LU56</accession>
<evidence type="ECO:0000313" key="3">
    <source>
        <dbReference type="EMBL" id="KAJ9170765.1"/>
    </source>
</evidence>
<reference evidence="3 4" key="1">
    <citation type="journal article" date="2023" name="Plant Biotechnol. J.">
        <title>Chromosome-level wild Hevea brasiliensis genome provides new tools for genomic-assisted breeding and valuable loci to elevate rubber yield.</title>
        <authorList>
            <person name="Cheng H."/>
            <person name="Song X."/>
            <person name="Hu Y."/>
            <person name="Wu T."/>
            <person name="Yang Q."/>
            <person name="An Z."/>
            <person name="Feng S."/>
            <person name="Deng Z."/>
            <person name="Wu W."/>
            <person name="Zeng X."/>
            <person name="Tu M."/>
            <person name="Wang X."/>
            <person name="Huang H."/>
        </authorList>
    </citation>
    <scope>NUCLEOTIDE SEQUENCE [LARGE SCALE GENOMIC DNA]</scope>
    <source>
        <strain evidence="3">MT/VB/25A 57/8</strain>
    </source>
</reference>
<dbReference type="EMBL" id="JARPOI010000010">
    <property type="protein sequence ID" value="KAJ9170765.1"/>
    <property type="molecule type" value="Genomic_DNA"/>
</dbReference>
<organism evidence="3 4">
    <name type="scientific">Hevea brasiliensis</name>
    <name type="common">Para rubber tree</name>
    <name type="synonym">Siphonia brasiliensis</name>
    <dbReference type="NCBI Taxonomy" id="3981"/>
    <lineage>
        <taxon>Eukaryota</taxon>
        <taxon>Viridiplantae</taxon>
        <taxon>Streptophyta</taxon>
        <taxon>Embryophyta</taxon>
        <taxon>Tracheophyta</taxon>
        <taxon>Spermatophyta</taxon>
        <taxon>Magnoliopsida</taxon>
        <taxon>eudicotyledons</taxon>
        <taxon>Gunneridae</taxon>
        <taxon>Pentapetalae</taxon>
        <taxon>rosids</taxon>
        <taxon>fabids</taxon>
        <taxon>Malpighiales</taxon>
        <taxon>Euphorbiaceae</taxon>
        <taxon>Crotonoideae</taxon>
        <taxon>Micrandreae</taxon>
        <taxon>Hevea</taxon>
    </lineage>
</organism>
<dbReference type="PANTHER" id="PTHR16057:SF1">
    <property type="entry name" value="PROTEIN LINES HOMOLOG 1"/>
    <property type="match status" value="1"/>
</dbReference>
<dbReference type="InterPro" id="IPR032794">
    <property type="entry name" value="LINES_N"/>
</dbReference>
<evidence type="ECO:0000259" key="2">
    <source>
        <dbReference type="Pfam" id="PF14695"/>
    </source>
</evidence>